<dbReference type="PANTHER" id="PTHR24198:SF165">
    <property type="entry name" value="ANKYRIN REPEAT-CONTAINING PROTEIN-RELATED"/>
    <property type="match status" value="1"/>
</dbReference>
<dbReference type="SUPFAM" id="SSF48403">
    <property type="entry name" value="Ankyrin repeat"/>
    <property type="match status" value="2"/>
</dbReference>
<evidence type="ECO:0000256" key="3">
    <source>
        <dbReference type="PROSITE-ProRule" id="PRU00023"/>
    </source>
</evidence>
<dbReference type="SMART" id="SM00248">
    <property type="entry name" value="ANK"/>
    <property type="match status" value="8"/>
</dbReference>
<dbReference type="Pfam" id="PF13606">
    <property type="entry name" value="Ank_3"/>
    <property type="match status" value="1"/>
</dbReference>
<dbReference type="Proteomes" id="UP000076552">
    <property type="component" value="Unassembled WGS sequence"/>
</dbReference>
<keyword evidence="5" id="KW-1185">Reference proteome</keyword>
<dbReference type="PROSITE" id="PS50088">
    <property type="entry name" value="ANK_REPEAT"/>
    <property type="match status" value="3"/>
</dbReference>
<feature type="repeat" description="ANK" evidence="3">
    <location>
        <begin position="533"/>
        <end position="565"/>
    </location>
</feature>
<dbReference type="Gene3D" id="1.25.40.20">
    <property type="entry name" value="Ankyrin repeat-containing domain"/>
    <property type="match status" value="2"/>
</dbReference>
<feature type="repeat" description="ANK" evidence="3">
    <location>
        <begin position="418"/>
        <end position="450"/>
    </location>
</feature>
<name>A0A161WGS4_9PEZI</name>
<dbReference type="PROSITE" id="PS50297">
    <property type="entry name" value="ANK_REP_REGION"/>
    <property type="match status" value="3"/>
</dbReference>
<proteinExistence type="predicted"/>
<organism evidence="4 5">
    <name type="scientific">Colletotrichum tofieldiae</name>
    <dbReference type="NCBI Taxonomy" id="708197"/>
    <lineage>
        <taxon>Eukaryota</taxon>
        <taxon>Fungi</taxon>
        <taxon>Dikarya</taxon>
        <taxon>Ascomycota</taxon>
        <taxon>Pezizomycotina</taxon>
        <taxon>Sordariomycetes</taxon>
        <taxon>Hypocreomycetidae</taxon>
        <taxon>Glomerellales</taxon>
        <taxon>Glomerellaceae</taxon>
        <taxon>Colletotrichum</taxon>
        <taxon>Colletotrichum spaethianum species complex</taxon>
    </lineage>
</organism>
<gene>
    <name evidence="4" type="ORF">CT0861_09288</name>
</gene>
<feature type="repeat" description="ANK" evidence="3">
    <location>
        <begin position="385"/>
        <end position="417"/>
    </location>
</feature>
<evidence type="ECO:0000313" key="4">
    <source>
        <dbReference type="EMBL" id="KZL70046.1"/>
    </source>
</evidence>
<keyword evidence="1" id="KW-0677">Repeat</keyword>
<reference evidence="4 5" key="1">
    <citation type="submission" date="2015-06" db="EMBL/GenBank/DDBJ databases">
        <title>Survival trade-offs in plant roots during colonization by closely related pathogenic and mutualistic fungi.</title>
        <authorList>
            <person name="Hacquard S."/>
            <person name="Kracher B."/>
            <person name="Hiruma K."/>
            <person name="Weinman A."/>
            <person name="Muench P."/>
            <person name="Garrido Oter R."/>
            <person name="Ver Loren van Themaat E."/>
            <person name="Dallerey J.-F."/>
            <person name="Damm U."/>
            <person name="Henrissat B."/>
            <person name="Lespinet O."/>
            <person name="Thon M."/>
            <person name="Kemen E."/>
            <person name="McHardy A.C."/>
            <person name="Schulze-Lefert P."/>
            <person name="O'Connell R.J."/>
        </authorList>
    </citation>
    <scope>NUCLEOTIDE SEQUENCE [LARGE SCALE GENOMIC DNA]</scope>
    <source>
        <strain evidence="4 5">0861</strain>
    </source>
</reference>
<dbReference type="InterPro" id="IPR036770">
    <property type="entry name" value="Ankyrin_rpt-contain_sf"/>
</dbReference>
<dbReference type="PANTHER" id="PTHR24198">
    <property type="entry name" value="ANKYRIN REPEAT AND PROTEIN KINASE DOMAIN-CONTAINING PROTEIN"/>
    <property type="match status" value="1"/>
</dbReference>
<comment type="caution">
    <text evidence="4">The sequence shown here is derived from an EMBL/GenBank/DDBJ whole genome shotgun (WGS) entry which is preliminary data.</text>
</comment>
<evidence type="ECO:0000256" key="1">
    <source>
        <dbReference type="ARBA" id="ARBA00022737"/>
    </source>
</evidence>
<evidence type="ECO:0000313" key="5">
    <source>
        <dbReference type="Proteomes" id="UP000076552"/>
    </source>
</evidence>
<accession>A0A161WGS4</accession>
<dbReference type="AlphaFoldDB" id="A0A161WGS4"/>
<keyword evidence="2 3" id="KW-0040">ANK repeat</keyword>
<evidence type="ECO:0000256" key="2">
    <source>
        <dbReference type="ARBA" id="ARBA00023043"/>
    </source>
</evidence>
<dbReference type="EMBL" id="LFIV01000097">
    <property type="protein sequence ID" value="KZL70046.1"/>
    <property type="molecule type" value="Genomic_DNA"/>
</dbReference>
<dbReference type="STRING" id="708197.A0A161WGS4"/>
<protein>
    <submittedName>
        <fullName evidence="4">Ankyrin repeat protein</fullName>
    </submittedName>
</protein>
<dbReference type="InterPro" id="IPR002110">
    <property type="entry name" value="Ankyrin_rpt"/>
</dbReference>
<sequence length="636" mass="69158">MAKRVSLTPEMTHSPTHILLLAASANASMIFETLLRLDIEAAFAKGDSPLHHLSRHATVDFVRRLKSIYPDACSFPDELHGRIPLESYLRKCLEAGAAAEVDPAVLDELSPPESPATNALKGKIWQDFAQNLVQIMRSSSSTISTLEKEATTLACQSLIRLGYLQSYELWVSKSSLIPLLEPLQRNFISKMSDLAPASSGLFCQIIKQTGHWADIERSQPLVRLLKAAVRSCDLDLVNLLLSKGAEWIIGELVQRGADPDVRVDRTPHYPALVYYTITKRIDYATALLKNGADPSHICLRGFDAALAATQIGSVSFLSELYVADKGSAKINWSRTCKSTLKLGNAQYTVSGVNALHLGAIFGHVDTMVFYIDHGLINDVDTRSDDDCTPLHFAVARGNASVVKYLCARGCDIDARTANGSSPLHLAARHRRSEVARYLVASGCSVSLDSAGMKPSFYALQSNDETLIEIFKSAESGSREHSSEGHEQEAIPQRKRYRAFSAAFENAILANNMDRCQELVSNGCDLEVPLHSCGGCSPLIKAIKYGRMAIVKWLLDNGASLARVSCGAKPGVSAIHLIFAAPRLIEVLPQCLDTYLRAGGTVLGESQSLVITAAASNNTAGLKLLLEHLVQHKDHCA</sequence>
<dbReference type="Pfam" id="PF13857">
    <property type="entry name" value="Ank_5"/>
    <property type="match status" value="1"/>
</dbReference>